<reference evidence="1 2" key="1">
    <citation type="submission" date="2015-12" db="EMBL/GenBank/DDBJ databases">
        <title>Draft genome sequence of the thermoanaerobe Thermotalea metallivorans, an isolate from the runoff channel of the Great Artesian Basin, Australia.</title>
        <authorList>
            <person name="Patel B.K."/>
        </authorList>
    </citation>
    <scope>NUCLEOTIDE SEQUENCE [LARGE SCALE GENOMIC DNA]</scope>
    <source>
        <strain evidence="1 2">B2-1</strain>
    </source>
</reference>
<gene>
    <name evidence="1" type="ORF">AN619_17520</name>
</gene>
<evidence type="ECO:0000313" key="1">
    <source>
        <dbReference type="EMBL" id="KXG75319.1"/>
    </source>
</evidence>
<comment type="caution">
    <text evidence="1">The sequence shown here is derived from an EMBL/GenBank/DDBJ whole genome shotgun (WGS) entry which is preliminary data.</text>
</comment>
<dbReference type="AlphaFoldDB" id="A0A140L444"/>
<name>A0A140L444_9FIRM</name>
<dbReference type="Proteomes" id="UP000070456">
    <property type="component" value="Unassembled WGS sequence"/>
</dbReference>
<proteinExistence type="predicted"/>
<organism evidence="1 2">
    <name type="scientific">Thermotalea metallivorans</name>
    <dbReference type="NCBI Taxonomy" id="520762"/>
    <lineage>
        <taxon>Bacteria</taxon>
        <taxon>Bacillati</taxon>
        <taxon>Bacillota</taxon>
        <taxon>Clostridia</taxon>
        <taxon>Peptostreptococcales</taxon>
        <taxon>Thermotaleaceae</taxon>
        <taxon>Thermotalea</taxon>
    </lineage>
</organism>
<protein>
    <submittedName>
        <fullName evidence="1">Uncharacterized protein</fullName>
    </submittedName>
</protein>
<sequence>MLDFLYGRLKTDAFAQGLEKNKKISFRGSVQGRFHHSLTDLLDNKALSSIRQVFFGKLETDGKRKKLKKSGNVMMGIFMNTHMRSIFHF</sequence>
<evidence type="ECO:0000313" key="2">
    <source>
        <dbReference type="Proteomes" id="UP000070456"/>
    </source>
</evidence>
<dbReference type="STRING" id="520762.AN619_17520"/>
<keyword evidence="2" id="KW-1185">Reference proteome</keyword>
<dbReference type="EMBL" id="LOEE01000035">
    <property type="protein sequence ID" value="KXG75319.1"/>
    <property type="molecule type" value="Genomic_DNA"/>
</dbReference>
<accession>A0A140L444</accession>